<dbReference type="RefSeq" id="XP_022086402.1">
    <property type="nucleotide sequence ID" value="XM_022230710.1"/>
</dbReference>
<keyword evidence="3" id="KW-0328">Glycosyltransferase</keyword>
<dbReference type="Gene3D" id="3.90.1480.20">
    <property type="entry name" value="Glycosyl transferase family 29"/>
    <property type="match status" value="1"/>
</dbReference>
<dbReference type="Proteomes" id="UP000694845">
    <property type="component" value="Unplaced"/>
</dbReference>
<dbReference type="InterPro" id="IPR001675">
    <property type="entry name" value="Glyco_trans_29"/>
</dbReference>
<evidence type="ECO:0000256" key="15">
    <source>
        <dbReference type="SAM" id="Phobius"/>
    </source>
</evidence>
<evidence type="ECO:0000256" key="13">
    <source>
        <dbReference type="ARBA" id="ARBA00023180"/>
    </source>
</evidence>
<keyword evidence="12" id="KW-1015">Disulfide bond</keyword>
<name>A0A8B7XZS2_ACAPL</name>
<evidence type="ECO:0000313" key="16">
    <source>
        <dbReference type="Proteomes" id="UP000694845"/>
    </source>
</evidence>
<dbReference type="InterPro" id="IPR038578">
    <property type="entry name" value="GT29-like_sf"/>
</dbReference>
<dbReference type="Pfam" id="PF00777">
    <property type="entry name" value="Glyco_transf_29"/>
    <property type="match status" value="1"/>
</dbReference>
<evidence type="ECO:0000256" key="7">
    <source>
        <dbReference type="ARBA" id="ARBA00022981"/>
    </source>
</evidence>
<comment type="subcellular location">
    <subcellularLocation>
        <location evidence="1">Golgi apparatus membrane</location>
        <topology evidence="1">Single-pass type II membrane protein</topology>
    </subcellularLocation>
</comment>
<keyword evidence="6" id="KW-0735">Signal-anchor</keyword>
<dbReference type="PANTHER" id="PTHR45906">
    <property type="entry name" value="ALPHA-N-ACETYL-NEURAMINYL-2,3-BETA-GALACTOSYL-1, 3-N-ACETYL-GALACTOSAMINIDE ALPHA-2,6-SIALYLTRANSFERASE-LIKE"/>
    <property type="match status" value="1"/>
</dbReference>
<evidence type="ECO:0000256" key="1">
    <source>
        <dbReference type="ARBA" id="ARBA00004323"/>
    </source>
</evidence>
<protein>
    <submittedName>
        <fullName evidence="17 18">Alpha-N-acetyl-neuraminyl-2,3-beta-galactosyl-1, 3-N-acetyl-galactosaminide alpha-2,6-sialyltransferase-like</fullName>
    </submittedName>
</protein>
<comment type="similarity">
    <text evidence="2">Belongs to the glycosyltransferase 29 family.</text>
</comment>
<evidence type="ECO:0000256" key="8">
    <source>
        <dbReference type="ARBA" id="ARBA00022989"/>
    </source>
</evidence>
<keyword evidence="9" id="KW-0333">Golgi apparatus</keyword>
<dbReference type="GO" id="GO:0000139">
    <property type="term" value="C:Golgi membrane"/>
    <property type="evidence" value="ECO:0007669"/>
    <property type="project" value="UniProtKB-SubCell"/>
</dbReference>
<evidence type="ECO:0000256" key="11">
    <source>
        <dbReference type="ARBA" id="ARBA00023136"/>
    </source>
</evidence>
<dbReference type="KEGG" id="aplc:110976973"/>
<sequence length="322" mass="36890">MNGCDQQASFCIRVVPKWMGYVLLYSVSITLLVTFYASWDSWHSPARRLLGTHPKHLLDRDKLLELAKEVTHEYISVNKKLHFDHHCSNCSLVVSSGQLISTAAGKEIDRSACVIRMNDAPTVGYSTDVGRKTTLRFVCFKSLPFLTNAVLTGRGKTDMVAVWGVENPHHKGRATYMLREVLKAHERTPIQFFSMQNEGETKVAELFENELGIDRVNTNTWVSTGMFTMLLAIQMCDSIVVYGLADENHCKLHPDSRIPYHYYGRSMLECEMYRQHQGEMKQGSHRFISEKALFRRWATMLDIRFRHPAWNLTQLRAADGQA</sequence>
<dbReference type="RefSeq" id="XP_022086403.1">
    <property type="nucleotide sequence ID" value="XM_022230711.1"/>
</dbReference>
<keyword evidence="11 15" id="KW-0472">Membrane</keyword>
<evidence type="ECO:0000256" key="9">
    <source>
        <dbReference type="ARBA" id="ARBA00023034"/>
    </source>
</evidence>
<evidence type="ECO:0000256" key="12">
    <source>
        <dbReference type="ARBA" id="ARBA00023157"/>
    </source>
</evidence>
<keyword evidence="7" id="KW-0730">Sialic acid</keyword>
<evidence type="ECO:0000256" key="6">
    <source>
        <dbReference type="ARBA" id="ARBA00022968"/>
    </source>
</evidence>
<dbReference type="GO" id="GO:0001574">
    <property type="term" value="P:ganglioside biosynthetic process"/>
    <property type="evidence" value="ECO:0007669"/>
    <property type="project" value="TreeGrafter"/>
</dbReference>
<evidence type="ECO:0000256" key="10">
    <source>
        <dbReference type="ARBA" id="ARBA00023098"/>
    </source>
</evidence>
<evidence type="ECO:0000256" key="3">
    <source>
        <dbReference type="ARBA" id="ARBA00022676"/>
    </source>
</evidence>
<evidence type="ECO:0000256" key="14">
    <source>
        <dbReference type="ARBA" id="ARBA00043744"/>
    </source>
</evidence>
<evidence type="ECO:0000256" key="2">
    <source>
        <dbReference type="ARBA" id="ARBA00006003"/>
    </source>
</evidence>
<keyword evidence="4" id="KW-0808">Transferase</keyword>
<dbReference type="PANTHER" id="PTHR45906:SF1">
    <property type="entry name" value="ALPHA-N-ACETYL-NEURAMINYL-2,3-BETA-GALACTOSYL-1, 3-N-ACETYL-GALACTOSAMINIDE ALPHA-2,6-SIALYLTRANSFERASE-LIKE"/>
    <property type="match status" value="1"/>
</dbReference>
<keyword evidence="5 15" id="KW-0812">Transmembrane</keyword>
<dbReference type="GeneID" id="110976973"/>
<keyword evidence="10" id="KW-0443">Lipid metabolism</keyword>
<comment type="catalytic activity">
    <reaction evidence="14">
        <text>a ganglioside GM1b (d18:1(4E)) + CMP-N-acetyl-beta-neuraminate = a ganglioside GD1alpha (d18:1(4E)) + CMP + H(+)</text>
        <dbReference type="Rhea" id="RHEA:41968"/>
        <dbReference type="ChEBI" id="CHEBI:15378"/>
        <dbReference type="ChEBI" id="CHEBI:57812"/>
        <dbReference type="ChEBI" id="CHEBI:60377"/>
        <dbReference type="ChEBI" id="CHEBI:78568"/>
        <dbReference type="ChEBI" id="CHEBI:78569"/>
    </reaction>
    <physiologicalReaction direction="left-to-right" evidence="14">
        <dbReference type="Rhea" id="RHEA:41969"/>
    </physiologicalReaction>
</comment>
<evidence type="ECO:0000313" key="18">
    <source>
        <dbReference type="RefSeq" id="XP_022086403.1"/>
    </source>
</evidence>
<dbReference type="OrthoDB" id="10264956at2759"/>
<accession>A0A8B7XZS2</accession>
<keyword evidence="8 15" id="KW-1133">Transmembrane helix</keyword>
<reference evidence="17 18" key="1">
    <citation type="submission" date="2025-04" db="UniProtKB">
        <authorList>
            <consortium name="RefSeq"/>
        </authorList>
    </citation>
    <scope>IDENTIFICATION</scope>
</reference>
<dbReference type="GO" id="GO:0001665">
    <property type="term" value="F:alpha-N-acetylgalactosaminide alpha-2,6-sialyltransferase activity"/>
    <property type="evidence" value="ECO:0007669"/>
    <property type="project" value="TreeGrafter"/>
</dbReference>
<gene>
    <name evidence="17 18" type="primary">LOC110976973</name>
</gene>
<keyword evidence="13" id="KW-0325">Glycoprotein</keyword>
<keyword evidence="16" id="KW-1185">Reference proteome</keyword>
<feature type="transmembrane region" description="Helical" evidence="15">
    <location>
        <begin position="18"/>
        <end position="39"/>
    </location>
</feature>
<evidence type="ECO:0000313" key="17">
    <source>
        <dbReference type="RefSeq" id="XP_022086402.1"/>
    </source>
</evidence>
<proteinExistence type="inferred from homology"/>
<evidence type="ECO:0000256" key="5">
    <source>
        <dbReference type="ARBA" id="ARBA00022692"/>
    </source>
</evidence>
<dbReference type="AlphaFoldDB" id="A0A8B7XZS2"/>
<evidence type="ECO:0000256" key="4">
    <source>
        <dbReference type="ARBA" id="ARBA00022679"/>
    </source>
</evidence>
<organism evidence="16 18">
    <name type="scientific">Acanthaster planci</name>
    <name type="common">Crown-of-thorns starfish</name>
    <dbReference type="NCBI Taxonomy" id="133434"/>
    <lineage>
        <taxon>Eukaryota</taxon>
        <taxon>Metazoa</taxon>
        <taxon>Echinodermata</taxon>
        <taxon>Eleutherozoa</taxon>
        <taxon>Asterozoa</taxon>
        <taxon>Asteroidea</taxon>
        <taxon>Valvatacea</taxon>
        <taxon>Valvatida</taxon>
        <taxon>Acanthasteridae</taxon>
        <taxon>Acanthaster</taxon>
    </lineage>
</organism>